<organism evidence="2 3">
    <name type="scientific">Halopseudomonas bauzanensis</name>
    <dbReference type="NCBI Taxonomy" id="653930"/>
    <lineage>
        <taxon>Bacteria</taxon>
        <taxon>Pseudomonadati</taxon>
        <taxon>Pseudomonadota</taxon>
        <taxon>Gammaproteobacteria</taxon>
        <taxon>Pseudomonadales</taxon>
        <taxon>Pseudomonadaceae</taxon>
        <taxon>Halopseudomonas</taxon>
    </lineage>
</organism>
<reference evidence="2 3" key="1">
    <citation type="submission" date="2019-04" db="EMBL/GenBank/DDBJ databases">
        <title>Crypto-aerobic microbial life in anoxic (sulfidic) marine sediments.</title>
        <authorList>
            <person name="Bhattacharya S."/>
            <person name="Roy C."/>
            <person name="Mondal N."/>
            <person name="Sarkar J."/>
            <person name="Mandal S."/>
            <person name="Rameez M.J."/>
            <person name="Ghosh W."/>
        </authorList>
    </citation>
    <scope>NUCLEOTIDE SEQUENCE [LARGE SCALE GENOMIC DNA]</scope>
    <source>
        <strain evidence="2 3">SBBB</strain>
    </source>
</reference>
<name>A0A4U0YR24_9GAMM</name>
<evidence type="ECO:0000313" key="2">
    <source>
        <dbReference type="EMBL" id="TKA91483.1"/>
    </source>
</evidence>
<dbReference type="Gene3D" id="1.20.1270.180">
    <property type="match status" value="1"/>
</dbReference>
<gene>
    <name evidence="2" type="ORF">FA869_10275</name>
</gene>
<accession>A0A4U0YR24</accession>
<sequence length="190" mass="20900">MLHVRLPTLRSQSGGKMGLLYLPRLLFAALLPSQAGTRRLGLPKPRSTIEKCLTQVENMKALRAVPLFMLLAGCSNAEEPAADSCSNALTTMEINACAAAQQEQTEAQLNAVYQQLMDRLAEPDSGLDDPGSVREQVRAAQRLWIDFRKADCDAQFALYAGGSIRTAVYLGCMQTRAAQRITELESYFPY</sequence>
<dbReference type="InterPro" id="IPR009739">
    <property type="entry name" value="LprI-like_N"/>
</dbReference>
<dbReference type="AlphaFoldDB" id="A0A4U0YR24"/>
<dbReference type="Proteomes" id="UP000305198">
    <property type="component" value="Unassembled WGS sequence"/>
</dbReference>
<feature type="domain" description="Lysozyme inhibitor LprI-like N-terminal" evidence="1">
    <location>
        <begin position="85"/>
        <end position="184"/>
    </location>
</feature>
<evidence type="ECO:0000313" key="3">
    <source>
        <dbReference type="Proteomes" id="UP000305198"/>
    </source>
</evidence>
<dbReference type="EMBL" id="SWAV01000003">
    <property type="protein sequence ID" value="TKA91483.1"/>
    <property type="molecule type" value="Genomic_DNA"/>
</dbReference>
<dbReference type="Pfam" id="PF07007">
    <property type="entry name" value="LprI"/>
    <property type="match status" value="1"/>
</dbReference>
<comment type="caution">
    <text evidence="2">The sequence shown here is derived from an EMBL/GenBank/DDBJ whole genome shotgun (WGS) entry which is preliminary data.</text>
</comment>
<proteinExistence type="predicted"/>
<evidence type="ECO:0000259" key="1">
    <source>
        <dbReference type="Pfam" id="PF07007"/>
    </source>
</evidence>
<protein>
    <submittedName>
        <fullName evidence="2">DUF1311 domain-containing protein</fullName>
    </submittedName>
</protein>